<dbReference type="EMBL" id="CP136920">
    <property type="protein sequence ID" value="WOO43729.1"/>
    <property type="molecule type" value="Genomic_DNA"/>
</dbReference>
<dbReference type="Gene3D" id="1.10.10.10">
    <property type="entry name" value="Winged helix-like DNA-binding domain superfamily/Winged helix DNA-binding domain"/>
    <property type="match status" value="1"/>
</dbReference>
<dbReference type="SUPFAM" id="SSF46785">
    <property type="entry name" value="Winged helix' DNA-binding domain"/>
    <property type="match status" value="1"/>
</dbReference>
<dbReference type="GO" id="GO:0003700">
    <property type="term" value="F:DNA-binding transcription factor activity"/>
    <property type="evidence" value="ECO:0007669"/>
    <property type="project" value="InterPro"/>
</dbReference>
<dbReference type="Proteomes" id="UP001304300">
    <property type="component" value="Chromosome"/>
</dbReference>
<dbReference type="AlphaFoldDB" id="A0AAQ3LK34"/>
<dbReference type="InterPro" id="IPR001034">
    <property type="entry name" value="DeoR_HTH"/>
</dbReference>
<dbReference type="PROSITE" id="PS52050">
    <property type="entry name" value="WYL"/>
    <property type="match status" value="1"/>
</dbReference>
<accession>A0AAQ3LK34</accession>
<keyword evidence="1" id="KW-0805">Transcription regulation</keyword>
<dbReference type="InterPro" id="IPR036390">
    <property type="entry name" value="WH_DNA-bd_sf"/>
</dbReference>
<dbReference type="InterPro" id="IPR026881">
    <property type="entry name" value="WYL_dom"/>
</dbReference>
<dbReference type="Pfam" id="PF13280">
    <property type="entry name" value="WYL"/>
    <property type="match status" value="1"/>
</dbReference>
<dbReference type="InterPro" id="IPR036388">
    <property type="entry name" value="WH-like_DNA-bd_sf"/>
</dbReference>
<feature type="domain" description="HTH deoR-type" evidence="3">
    <location>
        <begin position="3"/>
        <end position="58"/>
    </location>
</feature>
<dbReference type="Pfam" id="PF25583">
    <property type="entry name" value="WCX"/>
    <property type="match status" value="1"/>
</dbReference>
<dbReference type="PANTHER" id="PTHR34580">
    <property type="match status" value="1"/>
</dbReference>
<dbReference type="PIRSF" id="PIRSF016838">
    <property type="entry name" value="PafC"/>
    <property type="match status" value="1"/>
</dbReference>
<reference evidence="4 5" key="1">
    <citation type="submission" date="2023-10" db="EMBL/GenBank/DDBJ databases">
        <title>Rubellicoccus peritrichatus gen. nov., sp. nov., isolated from an algae of coral reef tank.</title>
        <authorList>
            <person name="Luo J."/>
        </authorList>
    </citation>
    <scope>NUCLEOTIDE SEQUENCE [LARGE SCALE GENOMIC DNA]</scope>
    <source>
        <strain evidence="4 5">CR14</strain>
    </source>
</reference>
<dbReference type="PANTHER" id="PTHR34580:SF1">
    <property type="entry name" value="PROTEIN PAFC"/>
    <property type="match status" value="1"/>
</dbReference>
<organism evidence="4 5">
    <name type="scientific">Rubellicoccus peritrichatus</name>
    <dbReference type="NCBI Taxonomy" id="3080537"/>
    <lineage>
        <taxon>Bacteria</taxon>
        <taxon>Pseudomonadati</taxon>
        <taxon>Verrucomicrobiota</taxon>
        <taxon>Opitutia</taxon>
        <taxon>Puniceicoccales</taxon>
        <taxon>Cerasicoccaceae</taxon>
        <taxon>Rubellicoccus</taxon>
    </lineage>
</organism>
<protein>
    <submittedName>
        <fullName evidence="4">YafY family protein</fullName>
    </submittedName>
</protein>
<proteinExistence type="predicted"/>
<dbReference type="InterPro" id="IPR028349">
    <property type="entry name" value="PafC-like"/>
</dbReference>
<evidence type="ECO:0000256" key="1">
    <source>
        <dbReference type="ARBA" id="ARBA00023015"/>
    </source>
</evidence>
<evidence type="ECO:0000313" key="4">
    <source>
        <dbReference type="EMBL" id="WOO43729.1"/>
    </source>
</evidence>
<dbReference type="InterPro" id="IPR013196">
    <property type="entry name" value="HTH_11"/>
</dbReference>
<dbReference type="KEGG" id="puo:RZN69_11575"/>
<evidence type="ECO:0000256" key="2">
    <source>
        <dbReference type="ARBA" id="ARBA00023163"/>
    </source>
</evidence>
<keyword evidence="5" id="KW-1185">Reference proteome</keyword>
<name>A0AAQ3LK34_9BACT</name>
<evidence type="ECO:0000313" key="5">
    <source>
        <dbReference type="Proteomes" id="UP001304300"/>
    </source>
</evidence>
<keyword evidence="2" id="KW-0804">Transcription</keyword>
<dbReference type="Pfam" id="PF08279">
    <property type="entry name" value="HTH_11"/>
    <property type="match status" value="1"/>
</dbReference>
<dbReference type="PROSITE" id="PS51000">
    <property type="entry name" value="HTH_DEOR_2"/>
    <property type="match status" value="1"/>
</dbReference>
<dbReference type="RefSeq" id="WP_317836327.1">
    <property type="nucleotide sequence ID" value="NZ_CP136920.1"/>
</dbReference>
<sequence>MNRIDRLTAMILMLQSQRVVTAEKISSHFEISVRTVYRDISALGEAGVPIVAEAGVGYSLMRGYNVPPIMFTEAEVAALFMSGEITEQFGDDSLKKSLAGALLKVRAALPDGHKNYLSKLDNSMEVWNGPNEMQSNHSLMPVQEAVVRRKCIAIHYDAGGRGEVTERTVEALGLTFYGRQWHLIAWCRLRKAIRDFRLDRMEKWEVLEETFSGHEDFSLGDFLKDAIEESALISFQVECECWALERILNDMPCKNVSHHELPNGRFLVEAKAYSLEWVAKWLIGMRSFVTARSPQELQDLIRAEAEEILRCYA</sequence>
<gene>
    <name evidence="4" type="ORF">RZN69_11575</name>
</gene>
<evidence type="ECO:0000259" key="3">
    <source>
        <dbReference type="PROSITE" id="PS51000"/>
    </source>
</evidence>
<dbReference type="InterPro" id="IPR057727">
    <property type="entry name" value="WCX_dom"/>
</dbReference>
<dbReference type="InterPro" id="IPR051534">
    <property type="entry name" value="CBASS_pafABC_assoc_protein"/>
</dbReference>